<dbReference type="PANTHER" id="PTHR34297:SF3">
    <property type="entry name" value="ALKALINE SHOCK PROTEIN 23"/>
    <property type="match status" value="1"/>
</dbReference>
<proteinExistence type="inferred from homology"/>
<dbReference type="Proteomes" id="UP000270112">
    <property type="component" value="Unassembled WGS sequence"/>
</dbReference>
<name>A0A3N0J0Q7_9ACTN</name>
<evidence type="ECO:0000313" key="4">
    <source>
        <dbReference type="EMBL" id="RNM42172.1"/>
    </source>
</evidence>
<dbReference type="PANTHER" id="PTHR34297">
    <property type="entry name" value="HYPOTHETICAL CYTOSOLIC PROTEIN-RELATED"/>
    <property type="match status" value="1"/>
</dbReference>
<sequence length="174" mass="18466">MTQSTMTKPSTSTSTYNPYSGVDSAEPKKTDTDAPTADSVPAEPIYKLVIDENVVEKISSLAAQKIDGIIDMKGNVLSRIQEGLGGDDKTKGVSADIVDDAGAKLDLDVILEYGKSAPQVFDEIKKVVGGDLKDMTGLSVVEMTVNVVDVMTPEEYASKNGSNTDDGQQDESNN</sequence>
<dbReference type="Pfam" id="PF03780">
    <property type="entry name" value="Asp23"/>
    <property type="match status" value="1"/>
</dbReference>
<feature type="compositionally biased region" description="Low complexity" evidence="2">
    <location>
        <begin position="1"/>
        <end position="15"/>
    </location>
</feature>
<evidence type="ECO:0000313" key="5">
    <source>
        <dbReference type="Proteomes" id="UP000253817"/>
    </source>
</evidence>
<comment type="similarity">
    <text evidence="1">Belongs to the asp23 family.</text>
</comment>
<protein>
    <submittedName>
        <fullName evidence="4">Asp23/Gls24 family envelope stress response protein</fullName>
    </submittedName>
</protein>
<dbReference type="EMBL" id="QICC01000018">
    <property type="protein sequence ID" value="RNM42172.1"/>
    <property type="molecule type" value="Genomic_DNA"/>
</dbReference>
<organism evidence="4 6">
    <name type="scientific">Eggerthella sinensis</name>
    <dbReference type="NCBI Taxonomy" id="242230"/>
    <lineage>
        <taxon>Bacteria</taxon>
        <taxon>Bacillati</taxon>
        <taxon>Actinomycetota</taxon>
        <taxon>Coriobacteriia</taxon>
        <taxon>Eggerthellales</taxon>
        <taxon>Eggerthellaceae</taxon>
        <taxon>Eggerthella</taxon>
    </lineage>
</organism>
<dbReference type="Proteomes" id="UP000253817">
    <property type="component" value="Unassembled WGS sequence"/>
</dbReference>
<evidence type="ECO:0000256" key="1">
    <source>
        <dbReference type="ARBA" id="ARBA00005721"/>
    </source>
</evidence>
<keyword evidence="5" id="KW-1185">Reference proteome</keyword>
<reference evidence="6" key="2">
    <citation type="submission" date="2018-05" db="EMBL/GenBank/DDBJ databases">
        <title>Genome Sequencing of selected type strains of the family Eggerthellaceae.</title>
        <authorList>
            <person name="Danylec N."/>
            <person name="Stoll D.A."/>
            <person name="Doetsch A."/>
            <person name="Huch M."/>
        </authorList>
    </citation>
    <scope>NUCLEOTIDE SEQUENCE [LARGE SCALE GENOMIC DNA]</scope>
    <source>
        <strain evidence="6">DSM 16107</strain>
    </source>
</reference>
<evidence type="ECO:0000313" key="3">
    <source>
        <dbReference type="EMBL" id="RDB66716.1"/>
    </source>
</evidence>
<dbReference type="AlphaFoldDB" id="A0A3N0J0Q7"/>
<dbReference type="InterPro" id="IPR005531">
    <property type="entry name" value="Asp23"/>
</dbReference>
<accession>A0A3N0J0Q7</accession>
<feature type="region of interest" description="Disordered" evidence="2">
    <location>
        <begin position="154"/>
        <end position="174"/>
    </location>
</feature>
<feature type="region of interest" description="Disordered" evidence="2">
    <location>
        <begin position="1"/>
        <end position="42"/>
    </location>
</feature>
<evidence type="ECO:0000313" key="6">
    <source>
        <dbReference type="Proteomes" id="UP000270112"/>
    </source>
</evidence>
<reference evidence="3 5" key="1">
    <citation type="journal article" date="2018" name="Elife">
        <title>Discovery and characterization of a prevalent human gut bacterial enzyme sufficient for the inactivation of a family of plant toxins.</title>
        <authorList>
            <person name="Koppel N."/>
            <person name="Bisanz J.E."/>
            <person name="Pandelia M.E."/>
            <person name="Turnbaugh P.J."/>
            <person name="Balskus E.P."/>
        </authorList>
    </citation>
    <scope>NUCLEOTIDE SEQUENCE [LARGE SCALE GENOMIC DNA]</scope>
    <source>
        <strain evidence="3 5">DSM 16107</strain>
    </source>
</reference>
<dbReference type="OrthoDB" id="3186468at2"/>
<gene>
    <name evidence="3" type="ORF">C1876_13985</name>
    <name evidence="4" type="ORF">DMP09_06320</name>
</gene>
<dbReference type="EMBL" id="PPTT01000029">
    <property type="protein sequence ID" value="RDB66716.1"/>
    <property type="molecule type" value="Genomic_DNA"/>
</dbReference>
<evidence type="ECO:0000256" key="2">
    <source>
        <dbReference type="SAM" id="MobiDB-lite"/>
    </source>
</evidence>
<reference evidence="4" key="3">
    <citation type="journal article" date="2019" name="Microbiol. Resour. Announc.">
        <title>Draft Genome Sequences of Type Strains of Gordonibacter faecihominis, Paraeggerthella hongkongensis, Parvibacter caecicola,Slackia equolifaciens, Slackia faecicanis, and Slackia isoflavoniconvertens.</title>
        <authorList>
            <person name="Danylec N."/>
            <person name="Stoll D.A."/>
            <person name="Dotsch A."/>
            <person name="Huch M."/>
        </authorList>
    </citation>
    <scope>NUCLEOTIDE SEQUENCE</scope>
    <source>
        <strain evidence="4">DSM 16107</strain>
    </source>
</reference>
<comment type="caution">
    <text evidence="4">The sequence shown here is derived from an EMBL/GenBank/DDBJ whole genome shotgun (WGS) entry which is preliminary data.</text>
</comment>
<dbReference type="RefSeq" id="WP_114547340.1">
    <property type="nucleotide sequence ID" value="NZ_CALJMG010000076.1"/>
</dbReference>